<dbReference type="InterPro" id="IPR050249">
    <property type="entry name" value="Pseudomonas-type_ThrB"/>
</dbReference>
<dbReference type="Gene3D" id="3.30.200.20">
    <property type="entry name" value="Phosphorylase Kinase, domain 1"/>
    <property type="match status" value="1"/>
</dbReference>
<evidence type="ECO:0000256" key="8">
    <source>
        <dbReference type="ARBA" id="ARBA00038873"/>
    </source>
</evidence>
<keyword evidence="5" id="KW-0418">Kinase</keyword>
<evidence type="ECO:0000256" key="9">
    <source>
        <dbReference type="ARBA" id="ARBA00040505"/>
    </source>
</evidence>
<dbReference type="PANTHER" id="PTHR21064:SF1">
    <property type="entry name" value="HYDROXYLYSINE KINASE"/>
    <property type="match status" value="1"/>
</dbReference>
<protein>
    <recommendedName>
        <fullName evidence="9">Hydroxylysine kinase</fullName>
        <ecNumber evidence="8">2.7.1.81</ecNumber>
    </recommendedName>
</protein>
<dbReference type="SUPFAM" id="SSF56112">
    <property type="entry name" value="Protein kinase-like (PK-like)"/>
    <property type="match status" value="1"/>
</dbReference>
<evidence type="ECO:0000256" key="6">
    <source>
        <dbReference type="ARBA" id="ARBA00036820"/>
    </source>
</evidence>
<dbReference type="InterPro" id="IPR011009">
    <property type="entry name" value="Kinase-like_dom_sf"/>
</dbReference>
<evidence type="ECO:0000256" key="1">
    <source>
        <dbReference type="ARBA" id="ARBA00004496"/>
    </source>
</evidence>
<comment type="function">
    <text evidence="7">Catalyzes the GTP-dependent phosphorylation of 5-hydroxy-L-lysine.</text>
</comment>
<evidence type="ECO:0000256" key="5">
    <source>
        <dbReference type="ARBA" id="ARBA00022777"/>
    </source>
</evidence>
<feature type="domain" description="Aminoglycoside phosphotransferase" evidence="10">
    <location>
        <begin position="67"/>
        <end position="281"/>
    </location>
</feature>
<keyword evidence="12" id="KW-1185">Reference proteome</keyword>
<dbReference type="FunFam" id="3.90.1200.10:FF:000007">
    <property type="entry name" value="hydroxylysine kinase isoform X1"/>
    <property type="match status" value="1"/>
</dbReference>
<reference evidence="11 12" key="1">
    <citation type="submission" date="2024-03" db="EMBL/GenBank/DDBJ databases">
        <title>The genome assembly and annotation of the cricket Gryllus longicercus Weissman &amp; Gray.</title>
        <authorList>
            <person name="Szrajer S."/>
            <person name="Gray D."/>
            <person name="Ylla G."/>
        </authorList>
    </citation>
    <scope>NUCLEOTIDE SEQUENCE [LARGE SCALE GENOMIC DNA]</scope>
    <source>
        <strain evidence="11">DAG 2021-001</strain>
        <tissue evidence="11">Whole body minus gut</tissue>
    </source>
</reference>
<dbReference type="InterPro" id="IPR002575">
    <property type="entry name" value="Aminoglycoside_PTrfase"/>
</dbReference>
<comment type="caution">
    <text evidence="11">The sequence shown here is derived from an EMBL/GenBank/DDBJ whole genome shotgun (WGS) entry which is preliminary data.</text>
</comment>
<evidence type="ECO:0000313" key="12">
    <source>
        <dbReference type="Proteomes" id="UP001378592"/>
    </source>
</evidence>
<dbReference type="GO" id="GO:0047992">
    <property type="term" value="F:hydroxylysine kinase activity"/>
    <property type="evidence" value="ECO:0007669"/>
    <property type="project" value="UniProtKB-EC"/>
</dbReference>
<name>A0AAN9VJE3_9ORTH</name>
<dbReference type="EMBL" id="JAZDUA010000446">
    <property type="protein sequence ID" value="KAK7792468.1"/>
    <property type="molecule type" value="Genomic_DNA"/>
</dbReference>
<evidence type="ECO:0000259" key="10">
    <source>
        <dbReference type="Pfam" id="PF01636"/>
    </source>
</evidence>
<dbReference type="FunFam" id="3.30.200.20:FF:000549">
    <property type="entry name" value="hydroxylysine kinase"/>
    <property type="match status" value="1"/>
</dbReference>
<comment type="similarity">
    <text evidence="2">Belongs to the aminoglycoside phosphotransferase family.</text>
</comment>
<dbReference type="EC" id="2.7.1.81" evidence="8"/>
<comment type="catalytic activity">
    <reaction evidence="6">
        <text>(5R)-5-hydroxy-L-lysine + GTP = (5R)-5-phosphooxy-L-lysine + GDP + H(+)</text>
        <dbReference type="Rhea" id="RHEA:19049"/>
        <dbReference type="ChEBI" id="CHEBI:15378"/>
        <dbReference type="ChEBI" id="CHEBI:37565"/>
        <dbReference type="ChEBI" id="CHEBI:57882"/>
        <dbReference type="ChEBI" id="CHEBI:58189"/>
        <dbReference type="ChEBI" id="CHEBI:58357"/>
        <dbReference type="EC" id="2.7.1.81"/>
    </reaction>
</comment>
<gene>
    <name evidence="11" type="ORF">R5R35_013860</name>
</gene>
<evidence type="ECO:0000256" key="3">
    <source>
        <dbReference type="ARBA" id="ARBA00022490"/>
    </source>
</evidence>
<proteinExistence type="inferred from homology"/>
<dbReference type="AlphaFoldDB" id="A0AAN9VJE3"/>
<dbReference type="GO" id="GO:0005737">
    <property type="term" value="C:cytoplasm"/>
    <property type="evidence" value="ECO:0007669"/>
    <property type="project" value="UniProtKB-SubCell"/>
</dbReference>
<organism evidence="11 12">
    <name type="scientific">Gryllus longicercus</name>
    <dbReference type="NCBI Taxonomy" id="2509291"/>
    <lineage>
        <taxon>Eukaryota</taxon>
        <taxon>Metazoa</taxon>
        <taxon>Ecdysozoa</taxon>
        <taxon>Arthropoda</taxon>
        <taxon>Hexapoda</taxon>
        <taxon>Insecta</taxon>
        <taxon>Pterygota</taxon>
        <taxon>Neoptera</taxon>
        <taxon>Polyneoptera</taxon>
        <taxon>Orthoptera</taxon>
        <taxon>Ensifera</taxon>
        <taxon>Gryllidea</taxon>
        <taxon>Grylloidea</taxon>
        <taxon>Gryllidae</taxon>
        <taxon>Gryllinae</taxon>
        <taxon>Gryllus</taxon>
    </lineage>
</organism>
<evidence type="ECO:0000256" key="4">
    <source>
        <dbReference type="ARBA" id="ARBA00022679"/>
    </source>
</evidence>
<keyword evidence="3" id="KW-0963">Cytoplasm</keyword>
<sequence length="381" mass="42996">MSGSGGAGDGDGLQPGEDIRPPLGLAEAARLASALYGLPRDLRVRQLNAYDDRNFHLQVPGEVKPSNFWEHGYVLKVLNSLDSKNPERIEAQNEIMTYLGSKGITCTLPVQNIYGNYYSLEKINTINKEGSESGHKKYIVRLLTFQPGEILHNVPCTSSLLYELGSYVAKINILLKDFQHPGLHNQNGIWMLESVPKVKKFTFAVQDIQKHSLASDVIEVFEKDIVPIIPNLERGLLHGDCNEQNILVQKSPTSDDWCVYGIIDWGDCHISCYVFELAIMICYMMLQCKLLDPLEAPGHILAGYITRRKLPEIEFQLLKKCVCARLCQSLVLGAYSFAQDPSNKYVLTTAANGWNLLDKVWNMPEEILYKKWKEIIQTYSK</sequence>
<accession>A0AAN9VJE3</accession>
<dbReference type="Pfam" id="PF01636">
    <property type="entry name" value="APH"/>
    <property type="match status" value="1"/>
</dbReference>
<dbReference type="Gene3D" id="3.90.1200.10">
    <property type="match status" value="1"/>
</dbReference>
<dbReference type="Proteomes" id="UP001378592">
    <property type="component" value="Unassembled WGS sequence"/>
</dbReference>
<comment type="subcellular location">
    <subcellularLocation>
        <location evidence="1">Cytoplasm</location>
    </subcellularLocation>
</comment>
<keyword evidence="4" id="KW-0808">Transferase</keyword>
<evidence type="ECO:0000313" key="11">
    <source>
        <dbReference type="EMBL" id="KAK7792468.1"/>
    </source>
</evidence>
<evidence type="ECO:0000256" key="2">
    <source>
        <dbReference type="ARBA" id="ARBA00006219"/>
    </source>
</evidence>
<evidence type="ECO:0000256" key="7">
    <source>
        <dbReference type="ARBA" id="ARBA00037368"/>
    </source>
</evidence>
<dbReference type="PANTHER" id="PTHR21064">
    <property type="entry name" value="AMINOGLYCOSIDE PHOSPHOTRANSFERASE DOMAIN-CONTAINING PROTEIN-RELATED"/>
    <property type="match status" value="1"/>
</dbReference>